<dbReference type="RefSeq" id="WP_013254324.1">
    <property type="nucleotide sequence ID" value="NC_014364.1"/>
</dbReference>
<evidence type="ECO:0000259" key="2">
    <source>
        <dbReference type="Pfam" id="PF02470"/>
    </source>
</evidence>
<dbReference type="Proteomes" id="UP000002318">
    <property type="component" value="Chromosome"/>
</dbReference>
<dbReference type="HOGENOM" id="CLU_070810_0_0_12"/>
<keyword evidence="1" id="KW-1133">Transmembrane helix</keyword>
<protein>
    <submittedName>
        <fullName evidence="3">Mammalian cell entry related domain protein</fullName>
    </submittedName>
</protein>
<keyword evidence="4" id="KW-1185">Reference proteome</keyword>
<organism evidence="3 4">
    <name type="scientific">Sediminispirochaeta smaragdinae (strain DSM 11293 / JCM 15392 / SEBR 4228)</name>
    <name type="common">Spirochaeta smaragdinae</name>
    <dbReference type="NCBI Taxonomy" id="573413"/>
    <lineage>
        <taxon>Bacteria</taxon>
        <taxon>Pseudomonadati</taxon>
        <taxon>Spirochaetota</taxon>
        <taxon>Spirochaetia</taxon>
        <taxon>Spirochaetales</taxon>
        <taxon>Spirochaetaceae</taxon>
        <taxon>Sediminispirochaeta</taxon>
    </lineage>
</organism>
<dbReference type="InterPro" id="IPR052336">
    <property type="entry name" value="MlaD_Phospholipid_Transporter"/>
</dbReference>
<gene>
    <name evidence="3" type="ordered locus">Spirs_1733</name>
</gene>
<accession>E1R695</accession>
<keyword evidence="1" id="KW-0812">Transmembrane</keyword>
<dbReference type="AlphaFoldDB" id="E1R695"/>
<name>E1R695_SEDSS</name>
<dbReference type="eggNOG" id="COG1463">
    <property type="taxonomic scope" value="Bacteria"/>
</dbReference>
<dbReference type="Pfam" id="PF02470">
    <property type="entry name" value="MlaD"/>
    <property type="match status" value="1"/>
</dbReference>
<feature type="transmembrane region" description="Helical" evidence="1">
    <location>
        <begin position="12"/>
        <end position="32"/>
    </location>
</feature>
<dbReference type="InterPro" id="IPR003399">
    <property type="entry name" value="Mce/MlaD"/>
</dbReference>
<evidence type="ECO:0000313" key="3">
    <source>
        <dbReference type="EMBL" id="ADK80860.1"/>
    </source>
</evidence>
<dbReference type="KEGG" id="ssm:Spirs_1733"/>
<dbReference type="STRING" id="573413.Spirs_1733"/>
<dbReference type="EMBL" id="CP002116">
    <property type="protein sequence ID" value="ADK80860.1"/>
    <property type="molecule type" value="Genomic_DNA"/>
</dbReference>
<sequence>MKFHIRFAEQVVGFFVLLALLAVAGLLILMGINQRWFSKDYHFTSRFESGNNLSNGMPIKLKGFKIGAVDSVTLLEDNTVMIDFHIFDTYYSKVTPNSVLELAVNPLGIGSSGLLFYPGKSQGPPLPENSMIPSLDMEEGKRLVAQSLVSIPKGSDAVSDILVRIGPTIDSLNTLLVSIDDLVHGKNKAPLGSLIRETDTIAANVRAMSDGAVVPVGSILDNVETLTESLKDTTGIVTRLLNPQGSVAKLLNDNEELYKMMSNILHSLASSAEEIRMLLAFANEKQPQISTLLDQTIDAINQGEDVLTGLKNNPLLRGGIPKTTAQPTTFGGLRDGEF</sequence>
<reference evidence="3 4" key="1">
    <citation type="journal article" date="2010" name="Stand. Genomic Sci.">
        <title>Complete genome sequence of Spirochaeta smaragdinae type strain (SEBR 4228).</title>
        <authorList>
            <person name="Mavromatis K."/>
            <person name="Yasawong M."/>
            <person name="Chertkov O."/>
            <person name="Lapidus A."/>
            <person name="Lucas S."/>
            <person name="Nolan M."/>
            <person name="Del Rio T.G."/>
            <person name="Tice H."/>
            <person name="Cheng J.F."/>
            <person name="Pitluck S."/>
            <person name="Liolios K."/>
            <person name="Ivanova N."/>
            <person name="Tapia R."/>
            <person name="Han C."/>
            <person name="Bruce D."/>
            <person name="Goodwin L."/>
            <person name="Pati A."/>
            <person name="Chen A."/>
            <person name="Palaniappan K."/>
            <person name="Land M."/>
            <person name="Hauser L."/>
            <person name="Chang Y.J."/>
            <person name="Jeffries C.D."/>
            <person name="Detter J.C."/>
            <person name="Rohde M."/>
            <person name="Brambilla E."/>
            <person name="Spring S."/>
            <person name="Goker M."/>
            <person name="Sikorski J."/>
            <person name="Woyke T."/>
            <person name="Bristow J."/>
            <person name="Eisen J.A."/>
            <person name="Markowitz V."/>
            <person name="Hugenholtz P."/>
            <person name="Klenk H.P."/>
            <person name="Kyrpides N.C."/>
        </authorList>
    </citation>
    <scope>NUCLEOTIDE SEQUENCE [LARGE SCALE GENOMIC DNA]</scope>
    <source>
        <strain evidence="4">DSM 11293 / JCM 15392 / SEBR 4228</strain>
    </source>
</reference>
<evidence type="ECO:0000256" key="1">
    <source>
        <dbReference type="SAM" id="Phobius"/>
    </source>
</evidence>
<evidence type="ECO:0000313" key="4">
    <source>
        <dbReference type="Proteomes" id="UP000002318"/>
    </source>
</evidence>
<dbReference type="PANTHER" id="PTHR33371">
    <property type="entry name" value="INTERMEMBRANE PHOSPHOLIPID TRANSPORT SYSTEM BINDING PROTEIN MLAD-RELATED"/>
    <property type="match status" value="1"/>
</dbReference>
<feature type="domain" description="Mce/MlaD" evidence="2">
    <location>
        <begin position="41"/>
        <end position="103"/>
    </location>
</feature>
<proteinExistence type="predicted"/>
<keyword evidence="1" id="KW-0472">Membrane</keyword>
<dbReference type="PANTHER" id="PTHR33371:SF4">
    <property type="entry name" value="INTERMEMBRANE PHOSPHOLIPID TRANSPORT SYSTEM BINDING PROTEIN MLAD"/>
    <property type="match status" value="1"/>
</dbReference>
<dbReference type="OrthoDB" id="367343at2"/>